<reference evidence="1 2" key="1">
    <citation type="journal article" date="2015" name="Nature">
        <title>rRNA introns, odd ribosomes, and small enigmatic genomes across a large radiation of phyla.</title>
        <authorList>
            <person name="Brown C.T."/>
            <person name="Hug L.A."/>
            <person name="Thomas B.C."/>
            <person name="Sharon I."/>
            <person name="Castelle C.J."/>
            <person name="Singh A."/>
            <person name="Wilkins M.J."/>
            <person name="Williams K.H."/>
            <person name="Banfield J.F."/>
        </authorList>
    </citation>
    <scope>NUCLEOTIDE SEQUENCE [LARGE SCALE GENOMIC DNA]</scope>
</reference>
<dbReference type="AlphaFoldDB" id="A0A0F9ZQF3"/>
<protein>
    <recommendedName>
        <fullName evidence="3">Nucleotidyl transferase AbiEii/AbiGii toxin family protein</fullName>
    </recommendedName>
</protein>
<proteinExistence type="predicted"/>
<dbReference type="Proteomes" id="UP000033995">
    <property type="component" value="Unassembled WGS sequence"/>
</dbReference>
<organism evidence="1 2">
    <name type="scientific">Candidatus Woesebacteria bacterium GW2011_GWA2_33_28</name>
    <dbReference type="NCBI Taxonomy" id="1618561"/>
    <lineage>
        <taxon>Bacteria</taxon>
        <taxon>Candidatus Woeseibacteriota</taxon>
    </lineage>
</organism>
<dbReference type="Gene3D" id="3.10.450.620">
    <property type="entry name" value="JHP933, nucleotidyltransferase-like core domain"/>
    <property type="match status" value="1"/>
</dbReference>
<accession>A0A0F9ZQF3</accession>
<dbReference type="EMBL" id="LBOZ01000011">
    <property type="protein sequence ID" value="KKP46354.1"/>
    <property type="molecule type" value="Genomic_DNA"/>
</dbReference>
<dbReference type="Pfam" id="PF08843">
    <property type="entry name" value="AbiEii"/>
    <property type="match status" value="1"/>
</dbReference>
<gene>
    <name evidence="1" type="ORF">UR38_C0011G0004</name>
</gene>
<sequence length="255" mass="30802">MLTINQVKELSKHLKINDSVIIREYVQQIFLKELYEEKYSRNIFFKGGTAIRLILGGTRFSEDLDFTVDGNIRDFNLFISKFFKKLEKLYGFNFKKRTTTVGEKYLLTVDSKTNDYKIYVNLDFSFREKVLVPAKEIISTDYPVIFTSFITYMDKEEILAEKIRAIMTREKGRDIYDLWFLLNKNILIRQELIKEKLKYYSIYKFEFNDLIKRIEKFSKEKFVLDLRPFVPINEREKLAYFFDYIISFLKKKLHQ</sequence>
<comment type="caution">
    <text evidence="1">The sequence shown here is derived from an EMBL/GenBank/DDBJ whole genome shotgun (WGS) entry which is preliminary data.</text>
</comment>
<evidence type="ECO:0008006" key="3">
    <source>
        <dbReference type="Google" id="ProtNLM"/>
    </source>
</evidence>
<evidence type="ECO:0000313" key="1">
    <source>
        <dbReference type="EMBL" id="KKP46354.1"/>
    </source>
</evidence>
<evidence type="ECO:0000313" key="2">
    <source>
        <dbReference type="Proteomes" id="UP000033995"/>
    </source>
</evidence>
<name>A0A0F9ZQF3_9BACT</name>
<dbReference type="InterPro" id="IPR014942">
    <property type="entry name" value="AbiEii"/>
</dbReference>